<dbReference type="Proteomes" id="UP000198959">
    <property type="component" value="Unassembled WGS sequence"/>
</dbReference>
<keyword evidence="3" id="KW-1185">Reference proteome</keyword>
<proteinExistence type="predicted"/>
<evidence type="ECO:0000313" key="2">
    <source>
        <dbReference type="EMBL" id="SCL21342.1"/>
    </source>
</evidence>
<reference evidence="3" key="1">
    <citation type="submission" date="2016-06" db="EMBL/GenBank/DDBJ databases">
        <authorList>
            <person name="Varghese N."/>
            <person name="Submissions Spin"/>
        </authorList>
    </citation>
    <scope>NUCLEOTIDE SEQUENCE [LARGE SCALE GENOMIC DNA]</scope>
    <source>
        <strain evidence="3">DSM 43817</strain>
    </source>
</reference>
<sequence length="455" mass="48749">MTGAAMSMFAALLDRSVARIGELAADGRQFDRQAVAAIADVWDNNTFPLFETALGCPAWLRERRARAALVWMADLGPSRRAWMIEQAAVAGHRLEPLLPPLVHGGAHYRDYRGQVQPGTAPLTAAAVESVAKDYDLARAQVRVVQVERAGHKLGGYVAVAAPRRYVMPGGHGDAVVQLTLSDVQDVRFDSGDEFGATLAADTAGVEIRVGAQGRLLAASASIGFDDPSWHLSHAGQSADAYTPRGHSTRRNPRQSKRPLVQGGALEAAVVLRQAMLEMRTVRYAMRVGRVPLRELCDAFAGAGTDVLTAAGQRGAERDQLFRRLAEQWIAGNPSLARGVADWFPDDHWTRAVIPSGSPQPPVADMPGQAQLTLADYTATHTQYGVVRDASAVVNLAVPDGGDTWGLRAMRFPRPVRLSLRTAALIAPHTVSHTAEASLSLGADAFTVTSREPDDG</sequence>
<evidence type="ECO:0000256" key="1">
    <source>
        <dbReference type="SAM" id="MobiDB-lite"/>
    </source>
</evidence>
<dbReference type="EMBL" id="FMHW01000002">
    <property type="protein sequence ID" value="SCL21342.1"/>
    <property type="molecule type" value="Genomic_DNA"/>
</dbReference>
<dbReference type="OrthoDB" id="3276907at2"/>
<feature type="region of interest" description="Disordered" evidence="1">
    <location>
        <begin position="233"/>
        <end position="259"/>
    </location>
</feature>
<gene>
    <name evidence="2" type="ORF">GA0074692_1151</name>
</gene>
<protein>
    <submittedName>
        <fullName evidence="2">Uncharacterized protein</fullName>
    </submittedName>
</protein>
<accession>A0A1C6RW99</accession>
<dbReference type="STRING" id="145854.GA0074692_1151"/>
<dbReference type="AlphaFoldDB" id="A0A1C6RW99"/>
<feature type="compositionally biased region" description="Basic residues" evidence="1">
    <location>
        <begin position="246"/>
        <end position="256"/>
    </location>
</feature>
<name>A0A1C6RW99_9ACTN</name>
<dbReference type="RefSeq" id="WP_091640089.1">
    <property type="nucleotide sequence ID" value="NZ_FMHW01000002.1"/>
</dbReference>
<organism evidence="2 3">
    <name type="scientific">Micromonospora pallida</name>
    <dbReference type="NCBI Taxonomy" id="145854"/>
    <lineage>
        <taxon>Bacteria</taxon>
        <taxon>Bacillati</taxon>
        <taxon>Actinomycetota</taxon>
        <taxon>Actinomycetes</taxon>
        <taxon>Micromonosporales</taxon>
        <taxon>Micromonosporaceae</taxon>
        <taxon>Micromonospora</taxon>
    </lineage>
</organism>
<evidence type="ECO:0000313" key="3">
    <source>
        <dbReference type="Proteomes" id="UP000198959"/>
    </source>
</evidence>